<dbReference type="InterPro" id="IPR002933">
    <property type="entry name" value="Peptidase_M20"/>
</dbReference>
<comment type="cofactor">
    <cofactor evidence="2">
        <name>Mn(2+)</name>
        <dbReference type="ChEBI" id="CHEBI:29035"/>
    </cofactor>
    <text evidence="2">The Mn(2+) ion enhances activity.</text>
</comment>
<evidence type="ECO:0000313" key="4">
    <source>
        <dbReference type="EMBL" id="APZ42781.1"/>
    </source>
</evidence>
<dbReference type="FunFam" id="3.30.70.360:FF:000001">
    <property type="entry name" value="N-acetyldiaminopimelate deacetylase"/>
    <property type="match status" value="1"/>
</dbReference>
<dbReference type="Gene3D" id="3.30.70.360">
    <property type="match status" value="1"/>
</dbReference>
<evidence type="ECO:0000313" key="5">
    <source>
        <dbReference type="Proteomes" id="UP000243807"/>
    </source>
</evidence>
<dbReference type="PIRSF" id="PIRSF005962">
    <property type="entry name" value="Pept_M20D_amidohydro"/>
    <property type="match status" value="1"/>
</dbReference>
<dbReference type="SUPFAM" id="SSF55031">
    <property type="entry name" value="Bacterial exopeptidase dimerisation domain"/>
    <property type="match status" value="1"/>
</dbReference>
<dbReference type="STRING" id="1765967.BW247_06485"/>
<reference evidence="4 5" key="1">
    <citation type="submission" date="2017-01" db="EMBL/GenBank/DDBJ databases">
        <title>Draft sequence of Acidihalobacter ferrooxidans strain DSM 14175 (strain V8).</title>
        <authorList>
            <person name="Khaleque H.N."/>
            <person name="Ramsay J.P."/>
            <person name="Murphy R.J.T."/>
            <person name="Kaksonen A.H."/>
            <person name="Boxall N.J."/>
            <person name="Watkin E.L.J."/>
        </authorList>
    </citation>
    <scope>NUCLEOTIDE SEQUENCE [LARGE SCALE GENOMIC DNA]</scope>
    <source>
        <strain evidence="4 5">V8</strain>
    </source>
</reference>
<feature type="binding site" evidence="2">
    <location>
        <position position="97"/>
    </location>
    <ligand>
        <name>Mn(2+)</name>
        <dbReference type="ChEBI" id="CHEBI:29035"/>
        <label>2</label>
    </ligand>
</feature>
<feature type="binding site" evidence="2">
    <location>
        <position position="356"/>
    </location>
    <ligand>
        <name>Mn(2+)</name>
        <dbReference type="ChEBI" id="CHEBI:29035"/>
        <label>2</label>
    </ligand>
</feature>
<keyword evidence="2" id="KW-0479">Metal-binding</keyword>
<organism evidence="4 5">
    <name type="scientific">Acidihalobacter ferrooxydans</name>
    <dbReference type="NCBI Taxonomy" id="1765967"/>
    <lineage>
        <taxon>Bacteria</taxon>
        <taxon>Pseudomonadati</taxon>
        <taxon>Pseudomonadota</taxon>
        <taxon>Gammaproteobacteria</taxon>
        <taxon>Chromatiales</taxon>
        <taxon>Ectothiorhodospiraceae</taxon>
        <taxon>Acidihalobacter</taxon>
    </lineage>
</organism>
<gene>
    <name evidence="4" type="ORF">BW247_06485</name>
</gene>
<dbReference type="Pfam" id="PF01546">
    <property type="entry name" value="Peptidase_M20"/>
    <property type="match status" value="1"/>
</dbReference>
<dbReference type="Proteomes" id="UP000243807">
    <property type="component" value="Chromosome"/>
</dbReference>
<evidence type="ECO:0000256" key="2">
    <source>
        <dbReference type="PIRSR" id="PIRSR005962-1"/>
    </source>
</evidence>
<dbReference type="GO" id="GO:0050118">
    <property type="term" value="F:N-acetyldiaminopimelate deacetylase activity"/>
    <property type="evidence" value="ECO:0007669"/>
    <property type="project" value="UniProtKB-ARBA"/>
</dbReference>
<feature type="domain" description="Peptidase M20 dimerisation" evidence="3">
    <location>
        <begin position="182"/>
        <end position="274"/>
    </location>
</feature>
<feature type="binding site" evidence="2">
    <location>
        <position position="132"/>
    </location>
    <ligand>
        <name>Mn(2+)</name>
        <dbReference type="ChEBI" id="CHEBI:29035"/>
        <label>2</label>
    </ligand>
</feature>
<dbReference type="InterPro" id="IPR036264">
    <property type="entry name" value="Bact_exopeptidase_dim_dom"/>
</dbReference>
<sequence>MIGADRLEALAAFRRAVHRMPETGFAVDATADCIAERLRAAGLTVTTGVGGSGVVATLRRGQGMRAVGLRADLDALPIEEANTFAHRSRVPGRFHGCGHDGHAAMLLGAALQLAEQGEFDGTVQFVFQPDEESGRGAQAMIEDGLFERFPMDAIYGLHNLPMLPLGTFATQAGALTAFEELFEIRLQGRGGHASAPERTADPLMAAAQIVLGLQTIVSRALPPGEHGVVSVTEFVTDGARNVIPSTVTIRGDARGYSDAVSDRVERRMREIVAGVAAAHGVTAEVCYAREFEPLVNSEAEVRCAVAAARAIPGSRVDEACGKVGFSEDFARFLRYRPGCFVLMGNGTQGHHGAPLHNPHYDFNDAALAFGAEYWVRLATQVLGS</sequence>
<name>A0A1P8UG86_9GAMM</name>
<dbReference type="EMBL" id="CP019434">
    <property type="protein sequence ID" value="APZ42781.1"/>
    <property type="molecule type" value="Genomic_DNA"/>
</dbReference>
<dbReference type="KEGG" id="afy:BW247_06485"/>
<accession>A0A1P8UG86</accession>
<keyword evidence="2" id="KW-0464">Manganese</keyword>
<evidence type="ECO:0000259" key="3">
    <source>
        <dbReference type="Pfam" id="PF07687"/>
    </source>
</evidence>
<proteinExistence type="predicted"/>
<dbReference type="PANTHER" id="PTHR11014">
    <property type="entry name" value="PEPTIDASE M20 FAMILY MEMBER"/>
    <property type="match status" value="1"/>
</dbReference>
<dbReference type="InterPro" id="IPR011650">
    <property type="entry name" value="Peptidase_M20_dimer"/>
</dbReference>
<dbReference type="Pfam" id="PF07687">
    <property type="entry name" value="M20_dimer"/>
    <property type="match status" value="1"/>
</dbReference>
<dbReference type="AlphaFoldDB" id="A0A1P8UG86"/>
<feature type="binding site" evidence="2">
    <location>
        <position position="99"/>
    </location>
    <ligand>
        <name>Mn(2+)</name>
        <dbReference type="ChEBI" id="CHEBI:29035"/>
        <label>2</label>
    </ligand>
</feature>
<keyword evidence="1 4" id="KW-0378">Hydrolase</keyword>
<dbReference type="OrthoDB" id="9777385at2"/>
<keyword evidence="5" id="KW-1185">Reference proteome</keyword>
<dbReference type="PANTHER" id="PTHR11014:SF63">
    <property type="entry name" value="METALLOPEPTIDASE, PUTATIVE (AFU_ORTHOLOGUE AFUA_6G09600)-RELATED"/>
    <property type="match status" value="1"/>
</dbReference>
<evidence type="ECO:0000256" key="1">
    <source>
        <dbReference type="ARBA" id="ARBA00022801"/>
    </source>
</evidence>
<protein>
    <submittedName>
        <fullName evidence="4">Amidohydrolase</fullName>
    </submittedName>
</protein>
<dbReference type="NCBIfam" id="TIGR01891">
    <property type="entry name" value="amidohydrolases"/>
    <property type="match status" value="1"/>
</dbReference>
<dbReference type="GO" id="GO:0019877">
    <property type="term" value="P:diaminopimelate biosynthetic process"/>
    <property type="evidence" value="ECO:0007669"/>
    <property type="project" value="UniProtKB-ARBA"/>
</dbReference>
<dbReference type="SUPFAM" id="SSF53187">
    <property type="entry name" value="Zn-dependent exopeptidases"/>
    <property type="match status" value="1"/>
</dbReference>
<dbReference type="GO" id="GO:0046872">
    <property type="term" value="F:metal ion binding"/>
    <property type="evidence" value="ECO:0007669"/>
    <property type="project" value="UniProtKB-KW"/>
</dbReference>
<dbReference type="Gene3D" id="3.40.630.10">
    <property type="entry name" value="Zn peptidases"/>
    <property type="match status" value="1"/>
</dbReference>
<feature type="binding site" evidence="2">
    <location>
        <position position="158"/>
    </location>
    <ligand>
        <name>Mn(2+)</name>
        <dbReference type="ChEBI" id="CHEBI:29035"/>
        <label>2</label>
    </ligand>
</feature>
<dbReference type="InterPro" id="IPR017439">
    <property type="entry name" value="Amidohydrolase"/>
</dbReference>